<dbReference type="Gramene" id="KMS94206">
    <property type="protein sequence ID" value="KMS94206"/>
    <property type="gene ID" value="BVRB_023740"/>
</dbReference>
<organism evidence="5 6">
    <name type="scientific">Beta vulgaris subsp. vulgaris</name>
    <name type="common">Beet</name>
    <dbReference type="NCBI Taxonomy" id="3555"/>
    <lineage>
        <taxon>Eukaryota</taxon>
        <taxon>Viridiplantae</taxon>
        <taxon>Streptophyta</taxon>
        <taxon>Embryophyta</taxon>
        <taxon>Tracheophyta</taxon>
        <taxon>Spermatophyta</taxon>
        <taxon>Magnoliopsida</taxon>
        <taxon>eudicotyledons</taxon>
        <taxon>Gunneridae</taxon>
        <taxon>Pentapetalae</taxon>
        <taxon>Caryophyllales</taxon>
        <taxon>Chenopodiaceae</taxon>
        <taxon>Betoideae</taxon>
        <taxon>Beta</taxon>
    </lineage>
</organism>
<dbReference type="Gene3D" id="1.25.40.20">
    <property type="entry name" value="Ankyrin repeat-containing domain"/>
    <property type="match status" value="1"/>
</dbReference>
<feature type="non-terminal residue" evidence="5">
    <location>
        <position position="1"/>
    </location>
</feature>
<dbReference type="Pfam" id="PF12796">
    <property type="entry name" value="Ank_2"/>
    <property type="match status" value="1"/>
</dbReference>
<evidence type="ECO:0000313" key="5">
    <source>
        <dbReference type="EMBL" id="KMS94206.1"/>
    </source>
</evidence>
<sequence length="222" mass="24382">MSTANEAPSSGPEPTAANEGRETFTMEELDRRMKGLLEVQKQLVTRDPREELSTAILLDRAHKVQQILEGHPDLSSEFTPAILFASALSGKPNLLKLAISMGADINTPAKDGMPTLVSACRTRSTTNPEIWKTLLENGVDLLANDGHFSPLQKAINNEDSELIKALIAHGVDPNQADEKGTPLYFSLHMNSIASFYTLLECKADPNIQNRGQSLLHYVPQHR</sequence>
<evidence type="ECO:0000256" key="2">
    <source>
        <dbReference type="ARBA" id="ARBA00023043"/>
    </source>
</evidence>
<name>A0A0J8AZR5_BETVV</name>
<dbReference type="PANTHER" id="PTHR24126">
    <property type="entry name" value="ANKYRIN REPEAT, PH AND SEC7 DOMAIN CONTAINING PROTEIN SECG-RELATED"/>
    <property type="match status" value="1"/>
</dbReference>
<dbReference type="InterPro" id="IPR036770">
    <property type="entry name" value="Ankyrin_rpt-contain_sf"/>
</dbReference>
<evidence type="ECO:0000256" key="4">
    <source>
        <dbReference type="SAM" id="MobiDB-lite"/>
    </source>
</evidence>
<dbReference type="EMBL" id="KQ095353">
    <property type="protein sequence ID" value="KMS94206.1"/>
    <property type="molecule type" value="Genomic_DNA"/>
</dbReference>
<dbReference type="SMART" id="SM00248">
    <property type="entry name" value="ANK"/>
    <property type="match status" value="4"/>
</dbReference>
<keyword evidence="2 3" id="KW-0040">ANK repeat</keyword>
<dbReference type="AlphaFoldDB" id="A0A0J8AZR5"/>
<proteinExistence type="predicted"/>
<dbReference type="InterPro" id="IPR002110">
    <property type="entry name" value="Ankyrin_rpt"/>
</dbReference>
<dbReference type="OrthoDB" id="497215at2759"/>
<evidence type="ECO:0000313" key="6">
    <source>
        <dbReference type="Proteomes" id="UP000035740"/>
    </source>
</evidence>
<dbReference type="SUPFAM" id="SSF48403">
    <property type="entry name" value="Ankyrin repeat"/>
    <property type="match status" value="1"/>
</dbReference>
<reference evidence="5 6" key="1">
    <citation type="journal article" date="2014" name="Nature">
        <title>The genome of the recently domesticated crop plant sugar beet (Beta vulgaris).</title>
        <authorList>
            <person name="Dohm J.C."/>
            <person name="Minoche A.E."/>
            <person name="Holtgrawe D."/>
            <person name="Capella-Gutierrez S."/>
            <person name="Zakrzewski F."/>
            <person name="Tafer H."/>
            <person name="Rupp O."/>
            <person name="Sorensen T.R."/>
            <person name="Stracke R."/>
            <person name="Reinhardt R."/>
            <person name="Goesmann A."/>
            <person name="Kraft T."/>
            <person name="Schulz B."/>
            <person name="Stadler P.F."/>
            <person name="Schmidt T."/>
            <person name="Gabaldon T."/>
            <person name="Lehrach H."/>
            <person name="Weisshaar B."/>
            <person name="Himmelbauer H."/>
        </authorList>
    </citation>
    <scope>NUCLEOTIDE SEQUENCE [LARGE SCALE GENOMIC DNA]</scope>
    <source>
        <tissue evidence="5">Taproot</tissue>
    </source>
</reference>
<dbReference type="PROSITE" id="PS50088">
    <property type="entry name" value="ANK_REPEAT"/>
    <property type="match status" value="1"/>
</dbReference>
<feature type="region of interest" description="Disordered" evidence="4">
    <location>
        <begin position="1"/>
        <end position="22"/>
    </location>
</feature>
<keyword evidence="1" id="KW-0677">Repeat</keyword>
<evidence type="ECO:0000256" key="3">
    <source>
        <dbReference type="PROSITE-ProRule" id="PRU00023"/>
    </source>
</evidence>
<feature type="non-terminal residue" evidence="5">
    <location>
        <position position="222"/>
    </location>
</feature>
<protein>
    <submittedName>
        <fullName evidence="5">Uncharacterized protein</fullName>
    </submittedName>
</protein>
<evidence type="ECO:0000256" key="1">
    <source>
        <dbReference type="ARBA" id="ARBA00022737"/>
    </source>
</evidence>
<feature type="repeat" description="ANK" evidence="3">
    <location>
        <begin position="146"/>
        <end position="178"/>
    </location>
</feature>
<dbReference type="Proteomes" id="UP000035740">
    <property type="component" value="Unassembled WGS sequence"/>
</dbReference>
<accession>A0A0J8AZR5</accession>
<keyword evidence="6" id="KW-1185">Reference proteome</keyword>
<gene>
    <name evidence="5" type="ORF">BVRB_023740</name>
</gene>